<evidence type="ECO:0000313" key="9">
    <source>
        <dbReference type="Proteomes" id="UP000199286"/>
    </source>
</evidence>
<comment type="similarity">
    <text evidence="2">Belongs to the RmuC family.</text>
</comment>
<accession>A0A1H3EWM3</accession>
<evidence type="ECO:0000256" key="6">
    <source>
        <dbReference type="SAM" id="Coils"/>
    </source>
</evidence>
<proteinExistence type="inferred from homology"/>
<dbReference type="STRING" id="321339.SAMN05444340_10138"/>
<feature type="region of interest" description="Disordered" evidence="7">
    <location>
        <begin position="460"/>
        <end position="499"/>
    </location>
</feature>
<protein>
    <recommendedName>
        <fullName evidence="3">DNA recombination protein RmuC homolog</fullName>
    </recommendedName>
</protein>
<evidence type="ECO:0000256" key="4">
    <source>
        <dbReference type="ARBA" id="ARBA00023054"/>
    </source>
</evidence>
<evidence type="ECO:0000256" key="3">
    <source>
        <dbReference type="ARBA" id="ARBA00021840"/>
    </source>
</evidence>
<dbReference type="PANTHER" id="PTHR30563">
    <property type="entry name" value="DNA RECOMBINATION PROTEIN RMUC"/>
    <property type="match status" value="1"/>
</dbReference>
<keyword evidence="4 6" id="KW-0175">Coiled coil</keyword>
<evidence type="ECO:0000256" key="2">
    <source>
        <dbReference type="ARBA" id="ARBA00009840"/>
    </source>
</evidence>
<dbReference type="GO" id="GO:0006310">
    <property type="term" value="P:DNA recombination"/>
    <property type="evidence" value="ECO:0007669"/>
    <property type="project" value="UniProtKB-KW"/>
</dbReference>
<evidence type="ECO:0000256" key="7">
    <source>
        <dbReference type="SAM" id="MobiDB-lite"/>
    </source>
</evidence>
<keyword evidence="9" id="KW-1185">Reference proteome</keyword>
<keyword evidence="5" id="KW-0233">DNA recombination</keyword>
<dbReference type="RefSeq" id="WP_089877447.1">
    <property type="nucleotide sequence ID" value="NZ_FNPF01000001.1"/>
</dbReference>
<sequence length="499" mass="54814">MDFLDALMAQAAAMDPLHWTWIALAGLTALLLVGRRNRPLHDRIATLETTLADRDAALRDALARADRAETLAEARAQRIEALEDDCDGLRDALEAARSDAARLDRDLARLNSESAATLRAADEKIALLTQMREEMATRFRDLSRETLRSQGEEIAKSNMERLKATLSPLHEHVGHFEKALKAMHESSQRERTELKLEITSLTRRTEQISAEAVALTRALRSDQQKQGAWGEMVLERILEDSGLREGAEYEVQAHRTSDGGRLRPDVVVNIPGGKTLVIDAKVSLTAYTDLVNAQDDDTAASAARRHMASLRGHIDTLASKSYHAAEDHSVDYTILFVPIEGAFSEALRLDGTLTTYALERHVTIATPTTLMMALKTVAHVWAAERRNRNAEAIADRAGKLYDKVSGFVDNMDEMGRRLGQAQDAYGRAFDQLSRGRGNVLGQIDQLRALGARTSKTLKADFDAEDGHDALTGQPSDEGPGASASVNPRRSPVGALDEQD</sequence>
<comment type="function">
    <text evidence="1">Involved in DNA recombination.</text>
</comment>
<gene>
    <name evidence="8" type="ORF">SAMN05444340_10138</name>
</gene>
<name>A0A1H3EWM3_9RHOB</name>
<evidence type="ECO:0000256" key="1">
    <source>
        <dbReference type="ARBA" id="ARBA00003416"/>
    </source>
</evidence>
<reference evidence="8 9" key="1">
    <citation type="submission" date="2016-10" db="EMBL/GenBank/DDBJ databases">
        <authorList>
            <person name="de Groot N.N."/>
        </authorList>
    </citation>
    <scope>NUCLEOTIDE SEQUENCE [LARGE SCALE GENOMIC DNA]</scope>
    <source>
        <strain evidence="8 9">DSM 26880</strain>
    </source>
</reference>
<dbReference type="InterPro" id="IPR003798">
    <property type="entry name" value="DNA_recombination_RmuC"/>
</dbReference>
<dbReference type="PANTHER" id="PTHR30563:SF0">
    <property type="entry name" value="DNA RECOMBINATION PROTEIN RMUC"/>
    <property type="match status" value="1"/>
</dbReference>
<dbReference type="EMBL" id="FNPF01000001">
    <property type="protein sequence ID" value="SDX83151.1"/>
    <property type="molecule type" value="Genomic_DNA"/>
</dbReference>
<dbReference type="AlphaFoldDB" id="A0A1H3EWM3"/>
<feature type="coiled-coil region" evidence="6">
    <location>
        <begin position="65"/>
        <end position="113"/>
    </location>
</feature>
<organism evidence="8 9">
    <name type="scientific">Citreimonas salinaria</name>
    <dbReference type="NCBI Taxonomy" id="321339"/>
    <lineage>
        <taxon>Bacteria</taxon>
        <taxon>Pseudomonadati</taxon>
        <taxon>Pseudomonadota</taxon>
        <taxon>Alphaproteobacteria</taxon>
        <taxon>Rhodobacterales</taxon>
        <taxon>Roseobacteraceae</taxon>
        <taxon>Citreimonas</taxon>
    </lineage>
</organism>
<evidence type="ECO:0000256" key="5">
    <source>
        <dbReference type="ARBA" id="ARBA00023172"/>
    </source>
</evidence>
<dbReference type="Proteomes" id="UP000199286">
    <property type="component" value="Unassembled WGS sequence"/>
</dbReference>
<evidence type="ECO:0000313" key="8">
    <source>
        <dbReference type="EMBL" id="SDX83151.1"/>
    </source>
</evidence>
<dbReference type="Pfam" id="PF02646">
    <property type="entry name" value="RmuC"/>
    <property type="match status" value="1"/>
</dbReference>